<organism evidence="4 5">
    <name type="scientific">Calorimonas adulescens</name>
    <dbReference type="NCBI Taxonomy" id="2606906"/>
    <lineage>
        <taxon>Bacteria</taxon>
        <taxon>Bacillati</taxon>
        <taxon>Bacillota</taxon>
        <taxon>Clostridia</taxon>
        <taxon>Thermoanaerobacterales</taxon>
        <taxon>Thermoanaerobacteraceae</taxon>
        <taxon>Calorimonas</taxon>
    </lineage>
</organism>
<dbReference type="Pfam" id="PF03319">
    <property type="entry name" value="EutN_CcmL"/>
    <property type="match status" value="1"/>
</dbReference>
<dbReference type="PROSITE" id="PS51932">
    <property type="entry name" value="BMV"/>
    <property type="match status" value="1"/>
</dbReference>
<evidence type="ECO:0000256" key="1">
    <source>
        <dbReference type="ARBA" id="ARBA00023587"/>
    </source>
</evidence>
<keyword evidence="3" id="KW-1283">Bacterial microcompartment</keyword>
<dbReference type="SUPFAM" id="SSF159133">
    <property type="entry name" value="EutN/CcmL-like"/>
    <property type="match status" value="1"/>
</dbReference>
<gene>
    <name evidence="4" type="ORF">FWJ32_03390</name>
</gene>
<sequence>MFIAKVIGDVVSTKKDEKLIGYKLLIIQKLNVDGQCVDYPVVAVDMVGAGIGETVLVITGSSARYSAGEDNAPIDASIVGIIDYIEIDNAATNT</sequence>
<dbReference type="PANTHER" id="PTHR36539">
    <property type="entry name" value="ETHANOLAMINE UTILIZATION PROTEIN EUTN"/>
    <property type="match status" value="1"/>
</dbReference>
<evidence type="ECO:0000256" key="2">
    <source>
        <dbReference type="ARBA" id="ARBA00023669"/>
    </source>
</evidence>
<evidence type="ECO:0000313" key="4">
    <source>
        <dbReference type="EMBL" id="TZE83005.1"/>
    </source>
</evidence>
<comment type="subcellular location">
    <subcellularLocation>
        <location evidence="1">Carboxysome</location>
    </subcellularLocation>
</comment>
<dbReference type="Gene3D" id="2.40.50.220">
    <property type="entry name" value="EutN/Ccml"/>
    <property type="match status" value="1"/>
</dbReference>
<comment type="caution">
    <text evidence="4">The sequence shown here is derived from an EMBL/GenBank/DDBJ whole genome shotgun (WGS) entry which is preliminary data.</text>
</comment>
<accession>A0A5D8QEL3</accession>
<dbReference type="EMBL" id="VTPS01000003">
    <property type="protein sequence ID" value="TZE83005.1"/>
    <property type="molecule type" value="Genomic_DNA"/>
</dbReference>
<evidence type="ECO:0000313" key="5">
    <source>
        <dbReference type="Proteomes" id="UP000322976"/>
    </source>
</evidence>
<reference evidence="4 5" key="1">
    <citation type="submission" date="2019-08" db="EMBL/GenBank/DDBJ databases">
        <title>Calorimonas adulescens gen. nov., sp. nov., an anaerobic thermophilic bacterium from Sakhalin hot spring.</title>
        <authorList>
            <person name="Khomyakova M.A."/>
            <person name="Merkel A.Y."/>
            <person name="Novikov A."/>
            <person name="Bonch-Osmolovskaya E.A."/>
            <person name="Slobodkin A.I."/>
        </authorList>
    </citation>
    <scope>NUCLEOTIDE SEQUENCE [LARGE SCALE GENOMIC DNA]</scope>
    <source>
        <strain evidence="4 5">A05MB</strain>
    </source>
</reference>
<evidence type="ECO:0000256" key="3">
    <source>
        <dbReference type="ARBA" id="ARBA00024446"/>
    </source>
</evidence>
<name>A0A5D8QEL3_9THEO</name>
<dbReference type="RefSeq" id="WP_149544562.1">
    <property type="nucleotide sequence ID" value="NZ_VTPS01000003.1"/>
</dbReference>
<dbReference type="PANTHER" id="PTHR36539:SF1">
    <property type="entry name" value="BACTERIAL MICROCOMPARTMENT SHELL VERTEX PROTEIN EUTN"/>
    <property type="match status" value="1"/>
</dbReference>
<dbReference type="Proteomes" id="UP000322976">
    <property type="component" value="Unassembled WGS sequence"/>
</dbReference>
<dbReference type="GO" id="GO:0031470">
    <property type="term" value="C:carboxysome"/>
    <property type="evidence" value="ECO:0007669"/>
    <property type="project" value="UniProtKB-SubCell"/>
</dbReference>
<dbReference type="InterPro" id="IPR036677">
    <property type="entry name" value="EutN_CcmL_sf"/>
</dbReference>
<keyword evidence="2" id="KW-1282">Carboxysome</keyword>
<keyword evidence="5" id="KW-1185">Reference proteome</keyword>
<dbReference type="InterPro" id="IPR004992">
    <property type="entry name" value="EutN_CcmL"/>
</dbReference>
<proteinExistence type="predicted"/>
<dbReference type="CDD" id="cd01614">
    <property type="entry name" value="EutN_CcmL"/>
    <property type="match status" value="1"/>
</dbReference>
<protein>
    <submittedName>
        <fullName evidence="4">Ethanolamine utilization protein EutN</fullName>
    </submittedName>
</protein>
<dbReference type="AlphaFoldDB" id="A0A5D8QEL3"/>